<comment type="caution">
    <text evidence="2">The sequence shown here is derived from an EMBL/GenBank/DDBJ whole genome shotgun (WGS) entry which is preliminary data.</text>
</comment>
<dbReference type="SMART" id="SM00642">
    <property type="entry name" value="Aamy"/>
    <property type="match status" value="1"/>
</dbReference>
<dbReference type="Proteomes" id="UP001600894">
    <property type="component" value="Unassembled WGS sequence"/>
</dbReference>
<dbReference type="EMBL" id="BAABXL010000001">
    <property type="protein sequence ID" value="GAA6267394.1"/>
    <property type="molecule type" value="Genomic_DNA"/>
</dbReference>
<protein>
    <submittedName>
        <fullName evidence="2">Glycogen debranching protein GlgX</fullName>
    </submittedName>
</protein>
<evidence type="ECO:0000313" key="3">
    <source>
        <dbReference type="Proteomes" id="UP001600894"/>
    </source>
</evidence>
<dbReference type="Gene3D" id="3.20.20.80">
    <property type="entry name" value="Glycosidases"/>
    <property type="match status" value="2"/>
</dbReference>
<keyword evidence="3" id="KW-1185">Reference proteome</keyword>
<gene>
    <name evidence="2" type="primary">glgX</name>
    <name evidence="2" type="ORF">F130042H8_04540</name>
</gene>
<evidence type="ECO:0000313" key="2">
    <source>
        <dbReference type="EMBL" id="GAA6267394.1"/>
    </source>
</evidence>
<dbReference type="SUPFAM" id="SSF51445">
    <property type="entry name" value="(Trans)glycosidases"/>
    <property type="match status" value="1"/>
</dbReference>
<feature type="domain" description="Glycosyl hydrolase family 13 catalytic" evidence="1">
    <location>
        <begin position="141"/>
        <end position="511"/>
    </location>
</feature>
<reference evidence="2 3" key="1">
    <citation type="submission" date="2024-04" db="EMBL/GenBank/DDBJ databases">
        <title>Defined microbial consortia suppress multidrug-resistant proinflammatory Enterobacteriaceae via ecological control.</title>
        <authorList>
            <person name="Furuichi M."/>
            <person name="Kawaguchi T."/>
            <person name="Pust M."/>
            <person name="Yasuma K."/>
            <person name="Plichta D."/>
            <person name="Hasegawa N."/>
            <person name="Ohya T."/>
            <person name="Bhattarai S."/>
            <person name="Sasajima S."/>
            <person name="Aoto Y."/>
            <person name="Tuganbaev T."/>
            <person name="Yaginuma M."/>
            <person name="Ueda M."/>
            <person name="Okahashi N."/>
            <person name="Amafuji K."/>
            <person name="Kiridooshi Y."/>
            <person name="Sugita K."/>
            <person name="Strazar M."/>
            <person name="Skelly A."/>
            <person name="Suda W."/>
            <person name="Hattori M."/>
            <person name="Nakamoto N."/>
            <person name="Caballero S."/>
            <person name="Norman J."/>
            <person name="Olle B."/>
            <person name="Tanoue T."/>
            <person name="Arita M."/>
            <person name="Bucci V."/>
            <person name="Atarashi K."/>
            <person name="Xavier R."/>
            <person name="Honda K."/>
        </authorList>
    </citation>
    <scope>NUCLEOTIDE SEQUENCE [LARGE SCALE GENOMIC DNA]</scope>
    <source>
        <strain evidence="3">f13</strain>
    </source>
</reference>
<organism evidence="2 3">
    <name type="scientific">Enterocloster alcoholdehydrogenati</name>
    <dbReference type="NCBI Taxonomy" id="2547410"/>
    <lineage>
        <taxon>Bacteria</taxon>
        <taxon>Bacillati</taxon>
        <taxon>Bacillota</taxon>
        <taxon>Clostridia</taxon>
        <taxon>Lachnospirales</taxon>
        <taxon>Lachnospiraceae</taxon>
        <taxon>Enterocloster</taxon>
    </lineage>
</organism>
<dbReference type="PANTHER" id="PTHR43002">
    <property type="entry name" value="GLYCOGEN DEBRANCHING ENZYME"/>
    <property type="match status" value="1"/>
</dbReference>
<dbReference type="InterPro" id="IPR006047">
    <property type="entry name" value="GH13_cat_dom"/>
</dbReference>
<proteinExistence type="predicted"/>
<dbReference type="InterPro" id="IPR013780">
    <property type="entry name" value="Glyco_hydro_b"/>
</dbReference>
<sequence length="659" mass="75117">MKMVYTVETDRSRIYPLGVTARGDGYDVSYVSKVKNCGLLLFEKGKKRPSARIPFPAEGRMGDVHFMTVRGSFDDLEYAFWEDDRETPDPFGRRFTGWDRWGKRDSARRCIRTPFDVLRENFDWEDDCRPAIPPQDCVVYKIHARGFTKHISSGVSPQKRGTFAGVAEKIPYMKELGITTVEMMPPSEFDEVIRSPRGEVFGLPKEGAPARGYCAAAGESRGRRAGSEKAEPVKVNYWGYCRGFAFAPKTSYASDRACEIKDPVTEFKSMVKALHRAGLELVIELYFDGTETPGYVLDAVRFWAMEYHVDGVHLVGFAPLSLLAADPYLKDIKLWGEGWETEGDFRRICEYNSGFMQDMRRFLKGDEGMLNAFAYHLRRNPGGIGVINYMANVNGFTMMDMVSYNEKHNEDNGEENRDGTDCNQSWNCGAEGTVRKKRIRQLRMQQLRNAVLLLFLSQGTPLLLSGDEFGQSKRGNNNSYCQDNEISWLNWDLLERDSRLYEFVRAAIFFRKSHDLFHMEQEPGLMDYKGTGLPDLSYHGEKAWQPEFDRHCRQLGAFYCGAYGKGRDGKGDASFYTAYNMHWEPHEFALPNLPKGREWRMVFNTAEDSVNGFWAEKDAPVLKDQKKVMAAARSVCVFMEGTVHGKGPASEERGQKNAE</sequence>
<accession>A0ABQ0ATN7</accession>
<name>A0ABQ0ATN7_9FIRM</name>
<evidence type="ECO:0000259" key="1">
    <source>
        <dbReference type="SMART" id="SM00642"/>
    </source>
</evidence>
<dbReference type="Gene3D" id="2.60.40.1180">
    <property type="entry name" value="Golgi alpha-mannosidase II"/>
    <property type="match status" value="1"/>
</dbReference>
<dbReference type="RefSeq" id="WP_390469126.1">
    <property type="nucleotide sequence ID" value="NZ_BAABXL010000001.1"/>
</dbReference>
<dbReference type="InterPro" id="IPR017853">
    <property type="entry name" value="GH"/>
</dbReference>
<dbReference type="SUPFAM" id="SSF51011">
    <property type="entry name" value="Glycosyl hydrolase domain"/>
    <property type="match status" value="1"/>
</dbReference>